<keyword evidence="5" id="KW-0378">Hydrolase</keyword>
<evidence type="ECO:0000256" key="5">
    <source>
        <dbReference type="ARBA" id="ARBA00022801"/>
    </source>
</evidence>
<evidence type="ECO:0000256" key="2">
    <source>
        <dbReference type="ARBA" id="ARBA00022695"/>
    </source>
</evidence>
<dbReference type="Pfam" id="PF17917">
    <property type="entry name" value="RT_RNaseH"/>
    <property type="match status" value="1"/>
</dbReference>
<comment type="caution">
    <text evidence="9">The sequence shown here is derived from an EMBL/GenBank/DDBJ whole genome shotgun (WGS) entry which is preliminary data.</text>
</comment>
<evidence type="ECO:0000256" key="6">
    <source>
        <dbReference type="ARBA" id="ARBA00022918"/>
    </source>
</evidence>
<evidence type="ECO:0000256" key="4">
    <source>
        <dbReference type="ARBA" id="ARBA00022759"/>
    </source>
</evidence>
<dbReference type="InterPro" id="IPR041588">
    <property type="entry name" value="Integrase_H2C2"/>
</dbReference>
<protein>
    <submittedName>
        <fullName evidence="9">Integrase</fullName>
    </submittedName>
</protein>
<dbReference type="InterPro" id="IPR041373">
    <property type="entry name" value="RT_RNaseH"/>
</dbReference>
<evidence type="ECO:0000313" key="9">
    <source>
        <dbReference type="EMBL" id="KAA3487910.1"/>
    </source>
</evidence>
<dbReference type="OrthoDB" id="111931at2759"/>
<name>A0A5B6X169_9ROSI</name>
<evidence type="ECO:0000259" key="7">
    <source>
        <dbReference type="Pfam" id="PF17917"/>
    </source>
</evidence>
<keyword evidence="3" id="KW-0540">Nuclease</keyword>
<organism evidence="9 10">
    <name type="scientific">Gossypium australe</name>
    <dbReference type="NCBI Taxonomy" id="47621"/>
    <lineage>
        <taxon>Eukaryota</taxon>
        <taxon>Viridiplantae</taxon>
        <taxon>Streptophyta</taxon>
        <taxon>Embryophyta</taxon>
        <taxon>Tracheophyta</taxon>
        <taxon>Spermatophyta</taxon>
        <taxon>Magnoliopsida</taxon>
        <taxon>eudicotyledons</taxon>
        <taxon>Gunneridae</taxon>
        <taxon>Pentapetalae</taxon>
        <taxon>rosids</taxon>
        <taxon>malvids</taxon>
        <taxon>Malvales</taxon>
        <taxon>Malvaceae</taxon>
        <taxon>Malvoideae</taxon>
        <taxon>Gossypium</taxon>
    </lineage>
</organism>
<dbReference type="GO" id="GO:0003964">
    <property type="term" value="F:RNA-directed DNA polymerase activity"/>
    <property type="evidence" value="ECO:0007669"/>
    <property type="project" value="UniProtKB-KW"/>
</dbReference>
<dbReference type="AlphaFoldDB" id="A0A5B6X169"/>
<keyword evidence="10" id="KW-1185">Reference proteome</keyword>
<keyword evidence="1" id="KW-0808">Transferase</keyword>
<dbReference type="GO" id="GO:0004519">
    <property type="term" value="F:endonuclease activity"/>
    <property type="evidence" value="ECO:0007669"/>
    <property type="project" value="UniProtKB-KW"/>
</dbReference>
<feature type="domain" description="Integrase zinc-binding" evidence="8">
    <location>
        <begin position="135"/>
        <end position="175"/>
    </location>
</feature>
<dbReference type="Proteomes" id="UP000325315">
    <property type="component" value="Unassembled WGS sequence"/>
</dbReference>
<keyword evidence="2" id="KW-0548">Nucleotidyltransferase</keyword>
<evidence type="ECO:0000259" key="8">
    <source>
        <dbReference type="Pfam" id="PF17921"/>
    </source>
</evidence>
<feature type="domain" description="Reverse transcriptase RNase H-like" evidence="7">
    <location>
        <begin position="4"/>
        <end position="66"/>
    </location>
</feature>
<dbReference type="EMBL" id="SMMG02000001">
    <property type="protein sequence ID" value="KAA3487910.1"/>
    <property type="molecule type" value="Genomic_DNA"/>
</dbReference>
<evidence type="ECO:0000256" key="1">
    <source>
        <dbReference type="ARBA" id="ARBA00022679"/>
    </source>
</evidence>
<dbReference type="Pfam" id="PF17921">
    <property type="entry name" value="Integrase_H2C2"/>
    <property type="match status" value="1"/>
</dbReference>
<evidence type="ECO:0000313" key="10">
    <source>
        <dbReference type="Proteomes" id="UP000325315"/>
    </source>
</evidence>
<keyword evidence="4" id="KW-0255">Endonuclease</keyword>
<dbReference type="GO" id="GO:0016787">
    <property type="term" value="F:hydrolase activity"/>
    <property type="evidence" value="ECO:0007669"/>
    <property type="project" value="UniProtKB-KW"/>
</dbReference>
<reference evidence="10" key="1">
    <citation type="journal article" date="2019" name="Plant Biotechnol. J.">
        <title>Genome sequencing of the Australian wild diploid species Gossypium australe highlights disease resistance and delayed gland morphogenesis.</title>
        <authorList>
            <person name="Cai Y."/>
            <person name="Cai X."/>
            <person name="Wang Q."/>
            <person name="Wang P."/>
            <person name="Zhang Y."/>
            <person name="Cai C."/>
            <person name="Xu Y."/>
            <person name="Wang K."/>
            <person name="Zhou Z."/>
            <person name="Wang C."/>
            <person name="Geng S."/>
            <person name="Li B."/>
            <person name="Dong Q."/>
            <person name="Hou Y."/>
            <person name="Wang H."/>
            <person name="Ai P."/>
            <person name="Liu Z."/>
            <person name="Yi F."/>
            <person name="Sun M."/>
            <person name="An G."/>
            <person name="Cheng J."/>
            <person name="Zhang Y."/>
            <person name="Shi Q."/>
            <person name="Xie Y."/>
            <person name="Shi X."/>
            <person name="Chang Y."/>
            <person name="Huang F."/>
            <person name="Chen Y."/>
            <person name="Hong S."/>
            <person name="Mi L."/>
            <person name="Sun Q."/>
            <person name="Zhang L."/>
            <person name="Zhou B."/>
            <person name="Peng R."/>
            <person name="Zhang X."/>
            <person name="Liu F."/>
        </authorList>
    </citation>
    <scope>NUCLEOTIDE SEQUENCE [LARGE SCALE GENOMIC DNA]</scope>
    <source>
        <strain evidence="10">cv. PA1801</strain>
    </source>
</reference>
<gene>
    <name evidence="9" type="ORF">EPI10_031705</name>
</gene>
<proteinExistence type="predicted"/>
<accession>A0A5B6X169</accession>
<evidence type="ECO:0000256" key="3">
    <source>
        <dbReference type="ARBA" id="ARBA00022722"/>
    </source>
</evidence>
<dbReference type="Gene3D" id="1.10.340.70">
    <property type="match status" value="1"/>
</dbReference>
<sequence length="177" mass="20435">MQDNKVVAHASMQLKPHEHNYPTYDLELEAVITRVLRLRLYVEHPPGKANVVADDLSRRSMIDPRVTFARLSLYEDGDLLAELQVKHTLVNEIKKKHPLDVSLLPRIKQIGEGKATDFRFNSDGALCFGGSIPYAMHLGGNKMYHDLKELYWWFGLKREVTDYVAKYLMCQQVKVEH</sequence>
<keyword evidence="6" id="KW-0695">RNA-directed DNA polymerase</keyword>